<comment type="caution">
    <text evidence="2">The sequence shown here is derived from an EMBL/GenBank/DDBJ whole genome shotgun (WGS) entry which is preliminary data.</text>
</comment>
<organism evidence="2 3">
    <name type="scientific">Niallia taxi</name>
    <dbReference type="NCBI Taxonomy" id="2499688"/>
    <lineage>
        <taxon>Bacteria</taxon>
        <taxon>Bacillati</taxon>
        <taxon>Bacillota</taxon>
        <taxon>Bacilli</taxon>
        <taxon>Bacillales</taxon>
        <taxon>Bacillaceae</taxon>
        <taxon>Niallia</taxon>
    </lineage>
</organism>
<dbReference type="Pfam" id="PF03567">
    <property type="entry name" value="Sulfotransfer_2"/>
    <property type="match status" value="1"/>
</dbReference>
<protein>
    <recommendedName>
        <fullName evidence="4">Sulfotransferase</fullName>
    </recommendedName>
</protein>
<dbReference type="GO" id="GO:0008146">
    <property type="term" value="F:sulfotransferase activity"/>
    <property type="evidence" value="ECO:0007669"/>
    <property type="project" value="InterPro"/>
</dbReference>
<feature type="compositionally biased region" description="Low complexity" evidence="1">
    <location>
        <begin position="242"/>
        <end position="257"/>
    </location>
</feature>
<dbReference type="InterPro" id="IPR005331">
    <property type="entry name" value="Sulfotransferase"/>
</dbReference>
<keyword evidence="3" id="KW-1185">Reference proteome</keyword>
<dbReference type="InterPro" id="IPR027417">
    <property type="entry name" value="P-loop_NTPase"/>
</dbReference>
<name>A0A437KFE4_9BACI</name>
<dbReference type="PANTHER" id="PTHR32301:SF6">
    <property type="entry name" value="GOLVESIN-RELATED"/>
    <property type="match status" value="1"/>
</dbReference>
<dbReference type="AlphaFoldDB" id="A0A437KFE4"/>
<feature type="region of interest" description="Disordered" evidence="1">
    <location>
        <begin position="237"/>
        <end position="257"/>
    </location>
</feature>
<dbReference type="Proteomes" id="UP000288024">
    <property type="component" value="Unassembled WGS sequence"/>
</dbReference>
<proteinExistence type="predicted"/>
<dbReference type="Gene3D" id="3.40.50.300">
    <property type="entry name" value="P-loop containing nucleotide triphosphate hydrolases"/>
    <property type="match status" value="1"/>
</dbReference>
<evidence type="ECO:0000256" key="1">
    <source>
        <dbReference type="SAM" id="MobiDB-lite"/>
    </source>
</evidence>
<evidence type="ECO:0000313" key="3">
    <source>
        <dbReference type="Proteomes" id="UP000288024"/>
    </source>
</evidence>
<dbReference type="InterPro" id="IPR053259">
    <property type="entry name" value="Golvesin-related_Golgi"/>
</dbReference>
<dbReference type="GO" id="GO:0016020">
    <property type="term" value="C:membrane"/>
    <property type="evidence" value="ECO:0007669"/>
    <property type="project" value="InterPro"/>
</dbReference>
<gene>
    <name evidence="2" type="ORF">EM808_00420</name>
</gene>
<reference evidence="2 3" key="1">
    <citation type="submission" date="2019-01" db="EMBL/GenBank/DDBJ databases">
        <title>Bacillus sp. M5HDSG1-1, whole genome shotgun sequence.</title>
        <authorList>
            <person name="Tuo L."/>
        </authorList>
    </citation>
    <scope>NUCLEOTIDE SEQUENCE [LARGE SCALE GENOMIC DNA]</scope>
    <source>
        <strain evidence="2 3">M5HDSG1-1</strain>
    </source>
</reference>
<evidence type="ECO:0000313" key="2">
    <source>
        <dbReference type="EMBL" id="RVT66988.1"/>
    </source>
</evidence>
<dbReference type="SUPFAM" id="SSF52540">
    <property type="entry name" value="P-loop containing nucleoside triphosphate hydrolases"/>
    <property type="match status" value="1"/>
</dbReference>
<evidence type="ECO:0008006" key="4">
    <source>
        <dbReference type="Google" id="ProtNLM"/>
    </source>
</evidence>
<sequence length="257" mass="30234">MKKRGVKMREQELHIFLHIPKTGGSTLNSIFTRQFSAQELYDHELFQNKIIPLADLTSEDKNQIHAIAGHLLYGAHEQFTKPYHYFTMLRHPVDRVLSLYSYLKNYPGYERLQNMSLEEYVRTEPEAQNGQTLLLCGTPIQYDVSLAKQRLETFDVVGITERFDESLYLLKSVFGWTEIHYEKVNITKTKLKRADVPLETIKLIEEYNKLDLELYQFAKELLQKRLTNLPNREKKAMKSFVQKQKSMNKQSKNAKLN</sequence>
<dbReference type="PANTHER" id="PTHR32301">
    <property type="entry name" value="COUNTIN RECEPTOR CNR3-RELATED"/>
    <property type="match status" value="1"/>
</dbReference>
<accession>A0A437KFE4</accession>
<dbReference type="EMBL" id="RZTZ01000001">
    <property type="protein sequence ID" value="RVT66988.1"/>
    <property type="molecule type" value="Genomic_DNA"/>
</dbReference>